<name>A0A5C3KUP8_COPMA</name>
<dbReference type="GO" id="GO:0006508">
    <property type="term" value="P:proteolysis"/>
    <property type="evidence" value="ECO:0007669"/>
    <property type="project" value="UniProtKB-KW"/>
</dbReference>
<evidence type="ECO:0000256" key="1">
    <source>
        <dbReference type="ARBA" id="ARBA00008721"/>
    </source>
</evidence>
<evidence type="ECO:0000256" key="8">
    <source>
        <dbReference type="ARBA" id="ARBA00023157"/>
    </source>
</evidence>
<evidence type="ECO:0000256" key="4">
    <source>
        <dbReference type="ARBA" id="ARBA00022729"/>
    </source>
</evidence>
<keyword evidence="5" id="KW-0378">Hydrolase</keyword>
<dbReference type="Pfam" id="PF05572">
    <property type="entry name" value="Peptidase_M43"/>
    <property type="match status" value="1"/>
</dbReference>
<accession>A0A5C3KUP8</accession>
<evidence type="ECO:0000313" key="12">
    <source>
        <dbReference type="Proteomes" id="UP000307440"/>
    </source>
</evidence>
<keyword evidence="8" id="KW-1015">Disulfide bond</keyword>
<evidence type="ECO:0000256" key="9">
    <source>
        <dbReference type="SAM" id="SignalP"/>
    </source>
</evidence>
<evidence type="ECO:0000256" key="2">
    <source>
        <dbReference type="ARBA" id="ARBA00022670"/>
    </source>
</evidence>
<dbReference type="Proteomes" id="UP000307440">
    <property type="component" value="Unassembled WGS sequence"/>
</dbReference>
<dbReference type="SUPFAM" id="SSF55486">
    <property type="entry name" value="Metalloproteases ('zincins'), catalytic domain"/>
    <property type="match status" value="1"/>
</dbReference>
<proteinExistence type="inferred from homology"/>
<dbReference type="OrthoDB" id="536211at2759"/>
<feature type="chain" id="PRO_5023121306" description="Peptidase M43 pregnancy-associated plasma-A domain-containing protein" evidence="9">
    <location>
        <begin position="24"/>
        <end position="323"/>
    </location>
</feature>
<evidence type="ECO:0000256" key="5">
    <source>
        <dbReference type="ARBA" id="ARBA00022801"/>
    </source>
</evidence>
<dbReference type="InterPro" id="IPR008754">
    <property type="entry name" value="Peptidase_M43"/>
</dbReference>
<evidence type="ECO:0000256" key="6">
    <source>
        <dbReference type="ARBA" id="ARBA00022833"/>
    </source>
</evidence>
<dbReference type="InterPro" id="IPR024079">
    <property type="entry name" value="MetalloPept_cat_dom_sf"/>
</dbReference>
<keyword evidence="3" id="KW-0479">Metal-binding</keyword>
<protein>
    <recommendedName>
        <fullName evidence="10">Peptidase M43 pregnancy-associated plasma-A domain-containing protein</fullName>
    </recommendedName>
</protein>
<dbReference type="PANTHER" id="PTHR47466">
    <property type="match status" value="1"/>
</dbReference>
<dbReference type="GO" id="GO:0008237">
    <property type="term" value="F:metallopeptidase activity"/>
    <property type="evidence" value="ECO:0007669"/>
    <property type="project" value="UniProtKB-KW"/>
</dbReference>
<evidence type="ECO:0000256" key="3">
    <source>
        <dbReference type="ARBA" id="ARBA00022723"/>
    </source>
</evidence>
<reference evidence="11 12" key="1">
    <citation type="journal article" date="2019" name="Nat. Ecol. Evol.">
        <title>Megaphylogeny resolves global patterns of mushroom evolution.</title>
        <authorList>
            <person name="Varga T."/>
            <person name="Krizsan K."/>
            <person name="Foldi C."/>
            <person name="Dima B."/>
            <person name="Sanchez-Garcia M."/>
            <person name="Sanchez-Ramirez S."/>
            <person name="Szollosi G.J."/>
            <person name="Szarkandi J.G."/>
            <person name="Papp V."/>
            <person name="Albert L."/>
            <person name="Andreopoulos W."/>
            <person name="Angelini C."/>
            <person name="Antonin V."/>
            <person name="Barry K.W."/>
            <person name="Bougher N.L."/>
            <person name="Buchanan P."/>
            <person name="Buyck B."/>
            <person name="Bense V."/>
            <person name="Catcheside P."/>
            <person name="Chovatia M."/>
            <person name="Cooper J."/>
            <person name="Damon W."/>
            <person name="Desjardin D."/>
            <person name="Finy P."/>
            <person name="Geml J."/>
            <person name="Haridas S."/>
            <person name="Hughes K."/>
            <person name="Justo A."/>
            <person name="Karasinski D."/>
            <person name="Kautmanova I."/>
            <person name="Kiss B."/>
            <person name="Kocsube S."/>
            <person name="Kotiranta H."/>
            <person name="LaButti K.M."/>
            <person name="Lechner B.E."/>
            <person name="Liimatainen K."/>
            <person name="Lipzen A."/>
            <person name="Lukacs Z."/>
            <person name="Mihaltcheva S."/>
            <person name="Morgado L.N."/>
            <person name="Niskanen T."/>
            <person name="Noordeloos M.E."/>
            <person name="Ohm R.A."/>
            <person name="Ortiz-Santana B."/>
            <person name="Ovrebo C."/>
            <person name="Racz N."/>
            <person name="Riley R."/>
            <person name="Savchenko A."/>
            <person name="Shiryaev A."/>
            <person name="Soop K."/>
            <person name="Spirin V."/>
            <person name="Szebenyi C."/>
            <person name="Tomsovsky M."/>
            <person name="Tulloss R.E."/>
            <person name="Uehling J."/>
            <person name="Grigoriev I.V."/>
            <person name="Vagvolgyi C."/>
            <person name="Papp T."/>
            <person name="Martin F.M."/>
            <person name="Miettinen O."/>
            <person name="Hibbett D.S."/>
            <person name="Nagy L.G."/>
        </authorList>
    </citation>
    <scope>NUCLEOTIDE SEQUENCE [LARGE SCALE GENOMIC DNA]</scope>
    <source>
        <strain evidence="11 12">CBS 121175</strain>
    </source>
</reference>
<evidence type="ECO:0000259" key="10">
    <source>
        <dbReference type="Pfam" id="PF05572"/>
    </source>
</evidence>
<keyword evidence="2" id="KW-0645">Protease</keyword>
<dbReference type="AlphaFoldDB" id="A0A5C3KUP8"/>
<keyword evidence="7" id="KW-0482">Metalloprotease</keyword>
<dbReference type="GO" id="GO:0046872">
    <property type="term" value="F:metal ion binding"/>
    <property type="evidence" value="ECO:0007669"/>
    <property type="project" value="UniProtKB-KW"/>
</dbReference>
<dbReference type="PANTHER" id="PTHR47466:SF1">
    <property type="entry name" value="METALLOPROTEASE MEP1 (AFU_ORTHOLOGUE AFUA_1G07730)-RELATED"/>
    <property type="match status" value="1"/>
</dbReference>
<feature type="domain" description="Peptidase M43 pregnancy-associated plasma-A" evidence="10">
    <location>
        <begin position="180"/>
        <end position="314"/>
    </location>
</feature>
<gene>
    <name evidence="11" type="ORF">FA15DRAFT_670384</name>
</gene>
<keyword evidence="12" id="KW-1185">Reference proteome</keyword>
<feature type="signal peptide" evidence="9">
    <location>
        <begin position="1"/>
        <end position="23"/>
    </location>
</feature>
<dbReference type="Gene3D" id="3.40.390.10">
    <property type="entry name" value="Collagenase (Catalytic Domain)"/>
    <property type="match status" value="1"/>
</dbReference>
<keyword evidence="4 9" id="KW-0732">Signal</keyword>
<comment type="similarity">
    <text evidence="1">Belongs to the peptidase M43B family.</text>
</comment>
<evidence type="ECO:0000256" key="7">
    <source>
        <dbReference type="ARBA" id="ARBA00023049"/>
    </source>
</evidence>
<dbReference type="CDD" id="cd04275">
    <property type="entry name" value="ZnMc_pappalysin_like"/>
    <property type="match status" value="1"/>
</dbReference>
<evidence type="ECO:0000313" key="11">
    <source>
        <dbReference type="EMBL" id="TFK23563.1"/>
    </source>
</evidence>
<dbReference type="EMBL" id="ML210216">
    <property type="protein sequence ID" value="TFK23563.1"/>
    <property type="molecule type" value="Genomic_DNA"/>
</dbReference>
<keyword evidence="6" id="KW-0862">Zinc</keyword>
<sequence>MKLSVHIALLGFLLESGPSLVQGAPGAGFGFHFNKYRPATLKLGETALNSNSRGSASEGVQFGLNVCRTHATPRERATAEHKYRGKHHRVKEEDGQRIVFPVNFHVVAENKTWEGGWVRHHQIRSQVENLNKNFKHANIHFELRKVTHTIDEYYFREGGIDESSDAEFKSNLRQGGADTLNVYTSGFLQEDEEATLGRATYPWQYQAPDLGPDGISIKWTTLPGNDREQEGKMLTHEAGHWLGLYHTFEGQSCEGEGDGVDDTPQQAEYAWQCGVVDNSCPNASGVKAGTNFMDYKPDSCLYEFTPGQIKKMRAYAREFRVGR</sequence>
<organism evidence="11 12">
    <name type="scientific">Coprinopsis marcescibilis</name>
    <name type="common">Agaric fungus</name>
    <name type="synonym">Psathyrella marcescibilis</name>
    <dbReference type="NCBI Taxonomy" id="230819"/>
    <lineage>
        <taxon>Eukaryota</taxon>
        <taxon>Fungi</taxon>
        <taxon>Dikarya</taxon>
        <taxon>Basidiomycota</taxon>
        <taxon>Agaricomycotina</taxon>
        <taxon>Agaricomycetes</taxon>
        <taxon>Agaricomycetidae</taxon>
        <taxon>Agaricales</taxon>
        <taxon>Agaricineae</taxon>
        <taxon>Psathyrellaceae</taxon>
        <taxon>Coprinopsis</taxon>
    </lineage>
</organism>